<feature type="region of interest" description="Disordered" evidence="1">
    <location>
        <begin position="1062"/>
        <end position="1082"/>
    </location>
</feature>
<evidence type="ECO:0000256" key="1">
    <source>
        <dbReference type="SAM" id="MobiDB-lite"/>
    </source>
</evidence>
<proteinExistence type="predicted"/>
<feature type="region of interest" description="Disordered" evidence="1">
    <location>
        <begin position="486"/>
        <end position="521"/>
    </location>
</feature>
<name>A0A9P1CN47_9DINO</name>
<dbReference type="Proteomes" id="UP001152797">
    <property type="component" value="Unassembled WGS sequence"/>
</dbReference>
<reference evidence="3" key="2">
    <citation type="submission" date="2024-04" db="EMBL/GenBank/DDBJ databases">
        <authorList>
            <person name="Chen Y."/>
            <person name="Shah S."/>
            <person name="Dougan E. K."/>
            <person name="Thang M."/>
            <person name="Chan C."/>
        </authorList>
    </citation>
    <scope>NUCLEOTIDE SEQUENCE [LARGE SCALE GENOMIC DNA]</scope>
</reference>
<feature type="region of interest" description="Disordered" evidence="1">
    <location>
        <begin position="940"/>
        <end position="974"/>
    </location>
</feature>
<dbReference type="OrthoDB" id="448053at2759"/>
<feature type="compositionally biased region" description="Basic and acidic residues" evidence="1">
    <location>
        <begin position="947"/>
        <end position="960"/>
    </location>
</feature>
<feature type="compositionally biased region" description="Basic and acidic residues" evidence="1">
    <location>
        <begin position="486"/>
        <end position="499"/>
    </location>
</feature>
<dbReference type="EMBL" id="CAMXCT020001890">
    <property type="protein sequence ID" value="CAL1147273.1"/>
    <property type="molecule type" value="Genomic_DNA"/>
</dbReference>
<gene>
    <name evidence="2" type="ORF">C1SCF055_LOCUS20600</name>
</gene>
<feature type="non-terminal residue" evidence="2">
    <location>
        <position position="1"/>
    </location>
</feature>
<dbReference type="EMBL" id="CAMXCT010001890">
    <property type="protein sequence ID" value="CAI3993898.1"/>
    <property type="molecule type" value="Genomic_DNA"/>
</dbReference>
<dbReference type="EMBL" id="CAMXCT030001890">
    <property type="protein sequence ID" value="CAL4781210.1"/>
    <property type="molecule type" value="Genomic_DNA"/>
</dbReference>
<evidence type="ECO:0000313" key="3">
    <source>
        <dbReference type="EMBL" id="CAL1147273.1"/>
    </source>
</evidence>
<sequence length="1170" mass="131110">SFKDLSALLGATCCAGDGMQEALPVTNDLQLAPSRSVRRVNQEIFFQPTIYAHLVHAVCVEALIAGSSGNSLTMDGDCESYAVQKLFLEQHWSRKRRSIRQCNPVETFLLQIPGHNTCKTKVLQLRWVANPVLLLQAQCKVIHQFQLQLLAVQRVMLREECLGSASAPTSGATKNSAFDLLGNQRPQGHMQQGFVPQSPNVPMSPAQSNQLVAQALNQALTGEKKNIPVWNGQPSTLRSWLKLLALWEHESQMPMERRGVKLLQSFAEGSEPRRIADTVPMHVLLSPSGYSSVLSAIYEKYFPYLEASAPKAVDKFIYEGERQKAESFTSFIASKQLARQEMESQLGEVISDRLCGRILLRQAGLNEFQREMLMLRGPALRTFDEVATMLRTLDRPEMLVKAQSGVQSRNYAGYNMDGGEDQQQWNNVDDVQDDDDELVEDSSSQDEEGHPFIYFEDRTFNEEETVEILAYHSAYRDVRKELQKRRNERGYVKRGHDSGSGKGKGKRKGPRNNFGKGKSKFSKGTRYLKSYEDDLLSRKQFLMTSTGPQVFMHNSGYVVPSERSADRGAPYRLMIFHAVQCRPDEALVDTAAEEAVIGHHAMEMLEKELKKKGLRPQWQRGGNLPGAGGIGGAATVKGVAHVPIGVAGSNGVLQFTILEDGDQHRTPPLLPIGWLESVGASIDCKHDLLFLEDGSSTNMRRLPTKHRAVSIMDFSDEGWDLPQHLRRDPNVDPFVIPTFQAMVNQETNEETPVISVWLLVDEQLHHLQDLPSQGRLQMVLPQECALIQDPATLEPERLTHAFLQGGRHMVIRDYWQDARASRQLDEQWHGAVIFASNQHVVVNTSGSVSNQPVIADETTRRRASINCSSRFNADVFAMSSLRESCRQMVKSEAAGPISPPTQSKPATTWRRLVLALLMMMSNTRHTMAMEYLLKKPIQAPAEDEDQKDTKKDRKSKDPKSVVRQAIGKPLSRSKAQTAWNREVSECIHEEEYLRHRAGKGHFWYTCLQCGGRWERLQSQASSSTQVIETTVPAENFPKFLPAPRSRPDLKTQKVTINQLPKAKAVTSKPSESRGRTLQKQGSEKMIGLMPVQRSKTPTPDPSRASGSQVEVFTLAGNDMDEVEMVTADEDFSAEEIAMMNADWQRDMVESATGLGMEYVSALEREHILDP</sequence>
<comment type="caution">
    <text evidence="2">The sequence shown here is derived from an EMBL/GenBank/DDBJ whole genome shotgun (WGS) entry which is preliminary data.</text>
</comment>
<protein>
    <submittedName>
        <fullName evidence="2">Uncharacterized protein</fullName>
    </submittedName>
</protein>
<dbReference type="Gene3D" id="2.40.70.10">
    <property type="entry name" value="Acid Proteases"/>
    <property type="match status" value="1"/>
</dbReference>
<keyword evidence="4" id="KW-1185">Reference proteome</keyword>
<accession>A0A9P1CN47</accession>
<evidence type="ECO:0000313" key="4">
    <source>
        <dbReference type="Proteomes" id="UP001152797"/>
    </source>
</evidence>
<dbReference type="AlphaFoldDB" id="A0A9P1CN47"/>
<dbReference type="InterPro" id="IPR021109">
    <property type="entry name" value="Peptidase_aspartic_dom_sf"/>
</dbReference>
<organism evidence="2">
    <name type="scientific">Cladocopium goreaui</name>
    <dbReference type="NCBI Taxonomy" id="2562237"/>
    <lineage>
        <taxon>Eukaryota</taxon>
        <taxon>Sar</taxon>
        <taxon>Alveolata</taxon>
        <taxon>Dinophyceae</taxon>
        <taxon>Suessiales</taxon>
        <taxon>Symbiodiniaceae</taxon>
        <taxon>Cladocopium</taxon>
    </lineage>
</organism>
<evidence type="ECO:0000313" key="2">
    <source>
        <dbReference type="EMBL" id="CAI3993898.1"/>
    </source>
</evidence>
<reference evidence="2" key="1">
    <citation type="submission" date="2022-10" db="EMBL/GenBank/DDBJ databases">
        <authorList>
            <person name="Chen Y."/>
            <person name="Dougan E. K."/>
            <person name="Chan C."/>
            <person name="Rhodes N."/>
            <person name="Thang M."/>
        </authorList>
    </citation>
    <scope>NUCLEOTIDE SEQUENCE</scope>
</reference>